<feature type="compositionally biased region" description="Low complexity" evidence="1">
    <location>
        <begin position="119"/>
        <end position="134"/>
    </location>
</feature>
<gene>
    <name evidence="2" type="ORF">QBC38DRAFT_354013</name>
</gene>
<feature type="compositionally biased region" description="Basic and acidic residues" evidence="1">
    <location>
        <begin position="458"/>
        <end position="469"/>
    </location>
</feature>
<dbReference type="EMBL" id="MU865291">
    <property type="protein sequence ID" value="KAK4231824.1"/>
    <property type="molecule type" value="Genomic_DNA"/>
</dbReference>
<feature type="compositionally biased region" description="Low complexity" evidence="1">
    <location>
        <begin position="685"/>
        <end position="699"/>
    </location>
</feature>
<reference evidence="2" key="2">
    <citation type="submission" date="2023-05" db="EMBL/GenBank/DDBJ databases">
        <authorList>
            <consortium name="Lawrence Berkeley National Laboratory"/>
            <person name="Steindorff A."/>
            <person name="Hensen N."/>
            <person name="Bonometti L."/>
            <person name="Westerberg I."/>
            <person name="Brannstrom I.O."/>
            <person name="Guillou S."/>
            <person name="Cros-Aarteil S."/>
            <person name="Calhoun S."/>
            <person name="Haridas S."/>
            <person name="Kuo A."/>
            <person name="Mondo S."/>
            <person name="Pangilinan J."/>
            <person name="Riley R."/>
            <person name="Labutti K."/>
            <person name="Andreopoulos B."/>
            <person name="Lipzen A."/>
            <person name="Chen C."/>
            <person name="Yanf M."/>
            <person name="Daum C."/>
            <person name="Ng V."/>
            <person name="Clum A."/>
            <person name="Ohm R."/>
            <person name="Martin F."/>
            <person name="Silar P."/>
            <person name="Natvig D."/>
            <person name="Lalanne C."/>
            <person name="Gautier V."/>
            <person name="Ament-Velasquez S.L."/>
            <person name="Kruys A."/>
            <person name="Hutchinson M.I."/>
            <person name="Powell A.J."/>
            <person name="Barry K."/>
            <person name="Miller A.N."/>
            <person name="Grigoriev I.V."/>
            <person name="Debuchy R."/>
            <person name="Gladieux P."/>
            <person name="Thoren M.H."/>
            <person name="Johannesson H."/>
        </authorList>
    </citation>
    <scope>NUCLEOTIDE SEQUENCE</scope>
    <source>
        <strain evidence="2">CBS 990.96</strain>
    </source>
</reference>
<feature type="compositionally biased region" description="Polar residues" evidence="1">
    <location>
        <begin position="776"/>
        <end position="794"/>
    </location>
</feature>
<feature type="compositionally biased region" description="Basic residues" evidence="1">
    <location>
        <begin position="317"/>
        <end position="329"/>
    </location>
</feature>
<evidence type="ECO:0000313" key="2">
    <source>
        <dbReference type="EMBL" id="KAK4231824.1"/>
    </source>
</evidence>
<feature type="region of interest" description="Disordered" evidence="1">
    <location>
        <begin position="671"/>
        <end position="766"/>
    </location>
</feature>
<feature type="compositionally biased region" description="Basic and acidic residues" evidence="1">
    <location>
        <begin position="59"/>
        <end position="71"/>
    </location>
</feature>
<evidence type="ECO:0000313" key="3">
    <source>
        <dbReference type="Proteomes" id="UP001301958"/>
    </source>
</evidence>
<name>A0AAN7BY60_9PEZI</name>
<organism evidence="2 3">
    <name type="scientific">Podospora fimiseda</name>
    <dbReference type="NCBI Taxonomy" id="252190"/>
    <lineage>
        <taxon>Eukaryota</taxon>
        <taxon>Fungi</taxon>
        <taxon>Dikarya</taxon>
        <taxon>Ascomycota</taxon>
        <taxon>Pezizomycotina</taxon>
        <taxon>Sordariomycetes</taxon>
        <taxon>Sordariomycetidae</taxon>
        <taxon>Sordariales</taxon>
        <taxon>Podosporaceae</taxon>
        <taxon>Podospora</taxon>
    </lineage>
</organism>
<feature type="region of interest" description="Disordered" evidence="1">
    <location>
        <begin position="775"/>
        <end position="794"/>
    </location>
</feature>
<feature type="region of interest" description="Disordered" evidence="1">
    <location>
        <begin position="249"/>
        <end position="340"/>
    </location>
</feature>
<keyword evidence="3" id="KW-1185">Reference proteome</keyword>
<feature type="region of interest" description="Disordered" evidence="1">
    <location>
        <begin position="1"/>
        <end position="228"/>
    </location>
</feature>
<feature type="compositionally biased region" description="Low complexity" evidence="1">
    <location>
        <begin position="509"/>
        <end position="522"/>
    </location>
</feature>
<feature type="compositionally biased region" description="Low complexity" evidence="1">
    <location>
        <begin position="185"/>
        <end position="202"/>
    </location>
</feature>
<feature type="region of interest" description="Disordered" evidence="1">
    <location>
        <begin position="434"/>
        <end position="526"/>
    </location>
</feature>
<reference evidence="2" key="1">
    <citation type="journal article" date="2023" name="Mol. Phylogenet. Evol.">
        <title>Genome-scale phylogeny and comparative genomics of the fungal order Sordariales.</title>
        <authorList>
            <person name="Hensen N."/>
            <person name="Bonometti L."/>
            <person name="Westerberg I."/>
            <person name="Brannstrom I.O."/>
            <person name="Guillou S."/>
            <person name="Cros-Aarteil S."/>
            <person name="Calhoun S."/>
            <person name="Haridas S."/>
            <person name="Kuo A."/>
            <person name="Mondo S."/>
            <person name="Pangilinan J."/>
            <person name="Riley R."/>
            <person name="LaButti K."/>
            <person name="Andreopoulos B."/>
            <person name="Lipzen A."/>
            <person name="Chen C."/>
            <person name="Yan M."/>
            <person name="Daum C."/>
            <person name="Ng V."/>
            <person name="Clum A."/>
            <person name="Steindorff A."/>
            <person name="Ohm R.A."/>
            <person name="Martin F."/>
            <person name="Silar P."/>
            <person name="Natvig D.O."/>
            <person name="Lalanne C."/>
            <person name="Gautier V."/>
            <person name="Ament-Velasquez S.L."/>
            <person name="Kruys A."/>
            <person name="Hutchinson M.I."/>
            <person name="Powell A.J."/>
            <person name="Barry K."/>
            <person name="Miller A.N."/>
            <person name="Grigoriev I.V."/>
            <person name="Debuchy R."/>
            <person name="Gladieux P."/>
            <person name="Hiltunen Thoren M."/>
            <person name="Johannesson H."/>
        </authorList>
    </citation>
    <scope>NUCLEOTIDE SEQUENCE</scope>
    <source>
        <strain evidence="2">CBS 990.96</strain>
    </source>
</reference>
<proteinExistence type="predicted"/>
<sequence length="850" mass="92310">MLPRSPFKIRKSTPQKKPDDQEEYQGSYFHHDDDNDEMDTLTKIKTWRPPKGLMKRSKPSIDIRRSEDLHKIICMPPSPYTPQSSTSSLCSIENNGAGFGTSPRNSPPRRPDRSPLEPSPQRSPQRSPLLLPQQIEETQHLQPRGGSPVTVYYFPPQLTPPSSPPQHAEMFPEQSAIRHDVLPDTSSPASSSTSASVPLPATGNEGTQLEPAAEIAPSSKKVTSPDVQKLIQETEEAFKQLPTFAKLSEPQLAKFPLPKQPAPLSPLARRKSSRRSQGSVRSAKSARSVKSPTKAGVTKVPLSPAPPRLPANARPAVRPKRVKSKKTGRRPAAPARQSSMWQLNALTESAREFAIQIGLHKVEVDEMLPESTLREIRMSRAAQWTKSPELGVTHIDNRKDSTATTATTTTPIEPLSLDEVAAEGVATPRASLANKAAEIDRDDAATPKAQGIQLQIPEQKDGSDLDERGQSPVPQPDSPTAGRRNDDDDGEDSLPIMLMADDEPPSRVMSMGPPAAGSASKPPMHRRFPSAPLPTIPEISATTQTTPINVPQTAAPPAPPPPVPVRSDSDEYVYLESTAYTVTVPTFKHGPIRLAKADLPIGKLAAAVDDTLDWTAFQMAILGGAGDFFSEPTDYSRPSEAELDDLDEIYTWFESFGFESAGGLVSAHQRPVKKVMSSPPPPRTPGLSSSGSSINSGGSPPVPFPQRSPGMVRIDPPPARKEPEHLNSLAGRVLAPPPAHKTHRRSVSSGTFSMGEGQPFDSNNTKNFKNLAIDSVKSQQQLRRPSTDSMTSLPQSPMMELVLTHDVHGEEVPVPMGCNMSHDARDFLFWHTEHVISYGPSSGESRAELI</sequence>
<feature type="compositionally biased region" description="Basic residues" evidence="1">
    <location>
        <begin position="45"/>
        <end position="58"/>
    </location>
</feature>
<protein>
    <submittedName>
        <fullName evidence="2">Uncharacterized protein</fullName>
    </submittedName>
</protein>
<accession>A0AAN7BY60</accession>
<dbReference type="AlphaFoldDB" id="A0AAN7BY60"/>
<comment type="caution">
    <text evidence="2">The sequence shown here is derived from an EMBL/GenBank/DDBJ whole genome shotgun (WGS) entry which is preliminary data.</text>
</comment>
<dbReference type="Proteomes" id="UP001301958">
    <property type="component" value="Unassembled WGS sequence"/>
</dbReference>
<evidence type="ECO:0000256" key="1">
    <source>
        <dbReference type="SAM" id="MobiDB-lite"/>
    </source>
</evidence>